<dbReference type="EC" id="7.6.2.11" evidence="8"/>
<comment type="catalytic activity">
    <reaction evidence="8">
        <text>ATP + H2O + polyamine-[polyamine-binding protein]Side 1 = ADP + phosphate + polyamineSide 2 + [polyamine-binding protein]Side 1.</text>
        <dbReference type="EC" id="7.6.2.11"/>
    </reaction>
</comment>
<evidence type="ECO:0000256" key="2">
    <source>
        <dbReference type="ARBA" id="ARBA00022475"/>
    </source>
</evidence>
<dbReference type="PANTHER" id="PTHR42781:SF5">
    <property type="entry name" value="PUTRESCINE TRANSPORT ATP-BINDING PROTEIN POTG"/>
    <property type="match status" value="1"/>
</dbReference>
<dbReference type="SMART" id="SM00382">
    <property type="entry name" value="AAA"/>
    <property type="match status" value="1"/>
</dbReference>
<reference evidence="10" key="1">
    <citation type="submission" date="2020-02" db="EMBL/GenBank/DDBJ databases">
        <authorList>
            <person name="Gao J."/>
            <person name="Sun J."/>
        </authorList>
    </citation>
    <scope>NUCLEOTIDE SEQUENCE</scope>
    <source>
        <strain evidence="10">602-2</strain>
    </source>
</reference>
<dbReference type="SUPFAM" id="SSF50331">
    <property type="entry name" value="MOP-like"/>
    <property type="match status" value="1"/>
</dbReference>
<evidence type="ECO:0000256" key="1">
    <source>
        <dbReference type="ARBA" id="ARBA00022448"/>
    </source>
</evidence>
<keyword evidence="7 8" id="KW-0472">Membrane</keyword>
<evidence type="ECO:0000256" key="6">
    <source>
        <dbReference type="ARBA" id="ARBA00022967"/>
    </source>
</evidence>
<dbReference type="EMBL" id="JAAKGT010000005">
    <property type="protein sequence ID" value="NGM50619.1"/>
    <property type="molecule type" value="Genomic_DNA"/>
</dbReference>
<evidence type="ECO:0000313" key="10">
    <source>
        <dbReference type="EMBL" id="NGM50619.1"/>
    </source>
</evidence>
<evidence type="ECO:0000256" key="8">
    <source>
        <dbReference type="RuleBase" id="RU364083"/>
    </source>
</evidence>
<dbReference type="Gene3D" id="2.40.50.100">
    <property type="match status" value="1"/>
</dbReference>
<dbReference type="GO" id="GO:0015594">
    <property type="term" value="F:ABC-type putrescine transporter activity"/>
    <property type="evidence" value="ECO:0007669"/>
    <property type="project" value="InterPro"/>
</dbReference>
<comment type="function">
    <text evidence="8">Part of the ABC transporter complex PotABCD involved in spermidine/putrescine import. Responsible for energy coupling to the transport system.</text>
</comment>
<keyword evidence="1 8" id="KW-0813">Transport</keyword>
<dbReference type="GO" id="GO:0005524">
    <property type="term" value="F:ATP binding"/>
    <property type="evidence" value="ECO:0007669"/>
    <property type="project" value="UniProtKB-KW"/>
</dbReference>
<dbReference type="RefSeq" id="WP_165259326.1">
    <property type="nucleotide sequence ID" value="NZ_JAAKGT010000005.1"/>
</dbReference>
<evidence type="ECO:0000256" key="4">
    <source>
        <dbReference type="ARBA" id="ARBA00022741"/>
    </source>
</evidence>
<dbReference type="SUPFAM" id="SSF52540">
    <property type="entry name" value="P-loop containing nucleoside triphosphate hydrolases"/>
    <property type="match status" value="1"/>
</dbReference>
<dbReference type="GO" id="GO:0043190">
    <property type="term" value="C:ATP-binding cassette (ABC) transporter complex"/>
    <property type="evidence" value="ECO:0007669"/>
    <property type="project" value="InterPro"/>
</dbReference>
<evidence type="ECO:0000256" key="3">
    <source>
        <dbReference type="ARBA" id="ARBA00022519"/>
    </source>
</evidence>
<keyword evidence="6 8" id="KW-1278">Translocase</keyword>
<gene>
    <name evidence="8" type="primary">potA</name>
    <name evidence="10" type="ORF">G5B46_13460</name>
</gene>
<organism evidence="10">
    <name type="scientific">Caulobacter sp. 602-2</name>
    <dbReference type="NCBI Taxonomy" id="2710887"/>
    <lineage>
        <taxon>Bacteria</taxon>
        <taxon>Pseudomonadati</taxon>
        <taxon>Pseudomonadota</taxon>
        <taxon>Alphaproteobacteria</taxon>
        <taxon>Caulobacterales</taxon>
        <taxon>Caulobacteraceae</taxon>
        <taxon>Caulobacter</taxon>
    </lineage>
</organism>
<evidence type="ECO:0000256" key="5">
    <source>
        <dbReference type="ARBA" id="ARBA00022840"/>
    </source>
</evidence>
<dbReference type="Pfam" id="PF08402">
    <property type="entry name" value="TOBE_2"/>
    <property type="match status" value="1"/>
</dbReference>
<keyword evidence="3" id="KW-0997">Cell inner membrane</keyword>
<dbReference type="InterPro" id="IPR050093">
    <property type="entry name" value="ABC_SmlMolc_Importer"/>
</dbReference>
<dbReference type="Pfam" id="PF00005">
    <property type="entry name" value="ABC_tran"/>
    <property type="match status" value="1"/>
</dbReference>
<proteinExistence type="inferred from homology"/>
<sequence>MTEAKPIITFENITKRFGKLAAVDNVSLSIREGEFFALLGPSGCGKTTLLRMLAGFETPTEGRILIDGQDISNVPPNKRPVNMVFQSYAVFPHMTVADNVAYGLKVDRVSKAERERRVEEALELVQLGGLGQRKPDQLSGGQRQRVALARALVKRPRVLLLDEPLSALDAKLREQMRTELCTLQEKVGITFIMVTHDQDEALALASRCAVMSKGVLQQVAAPNDLYEFPNSRFVADFIGSVNLFEGVLAVDEPSHAVIRSPGLPTDIFLDHGVTGPRGGTVWAAIRPEKIELHKRPDDGEPPNMGDAPKGTNAVAGVIKHEAYLGGVSTYEVEIEGGRRVKVQRPNLTRWDQEDFRLGEAVWIAWHACSPAVLLS</sequence>
<dbReference type="InterPro" id="IPR027417">
    <property type="entry name" value="P-loop_NTPase"/>
</dbReference>
<dbReference type="InterPro" id="IPR017871">
    <property type="entry name" value="ABC_transporter-like_CS"/>
</dbReference>
<dbReference type="Gene3D" id="3.40.50.300">
    <property type="entry name" value="P-loop containing nucleotide triphosphate hydrolases"/>
    <property type="match status" value="1"/>
</dbReference>
<dbReference type="InterPro" id="IPR013611">
    <property type="entry name" value="Transp-assoc_OB_typ2"/>
</dbReference>
<dbReference type="CDD" id="cd03300">
    <property type="entry name" value="ABC_PotA_N"/>
    <property type="match status" value="1"/>
</dbReference>
<evidence type="ECO:0000259" key="9">
    <source>
        <dbReference type="PROSITE" id="PS50893"/>
    </source>
</evidence>
<dbReference type="PANTHER" id="PTHR42781">
    <property type="entry name" value="SPERMIDINE/PUTRESCINE IMPORT ATP-BINDING PROTEIN POTA"/>
    <property type="match status" value="1"/>
</dbReference>
<dbReference type="GO" id="GO:0016887">
    <property type="term" value="F:ATP hydrolysis activity"/>
    <property type="evidence" value="ECO:0007669"/>
    <property type="project" value="InterPro"/>
</dbReference>
<comment type="similarity">
    <text evidence="8">Belongs to the ABC transporter superfamily. Spermidine/putrescine importer (TC 3.A.1.11.1) family.</text>
</comment>
<name>A0A6G4QYT5_9CAUL</name>
<keyword evidence="5 8" id="KW-0067">ATP-binding</keyword>
<dbReference type="PROSITE" id="PS50893">
    <property type="entry name" value="ABC_TRANSPORTER_2"/>
    <property type="match status" value="1"/>
</dbReference>
<dbReference type="AlphaFoldDB" id="A0A6G4QYT5"/>
<dbReference type="InterPro" id="IPR003593">
    <property type="entry name" value="AAA+_ATPase"/>
</dbReference>
<dbReference type="NCBIfam" id="TIGR01187">
    <property type="entry name" value="potA"/>
    <property type="match status" value="1"/>
</dbReference>
<dbReference type="InterPro" id="IPR003439">
    <property type="entry name" value="ABC_transporter-like_ATP-bd"/>
</dbReference>
<comment type="subunit">
    <text evidence="8">The complex is composed of two ATP-binding proteins (PotA), two transmembrane proteins (PotB and PotC) and a solute-binding protein (PotD).</text>
</comment>
<protein>
    <recommendedName>
        <fullName evidence="8">Spermidine/putrescine import ATP-binding protein PotA</fullName>
        <ecNumber evidence="8">7.6.2.11</ecNumber>
    </recommendedName>
</protein>
<dbReference type="InterPro" id="IPR005893">
    <property type="entry name" value="PotA-like"/>
</dbReference>
<dbReference type="PROSITE" id="PS00211">
    <property type="entry name" value="ABC_TRANSPORTER_1"/>
    <property type="match status" value="1"/>
</dbReference>
<dbReference type="FunFam" id="3.40.50.300:FF:000133">
    <property type="entry name" value="Spermidine/putrescine import ATP-binding protein PotA"/>
    <property type="match status" value="1"/>
</dbReference>
<feature type="domain" description="ABC transporter" evidence="9">
    <location>
        <begin position="8"/>
        <end position="238"/>
    </location>
</feature>
<dbReference type="InterPro" id="IPR008995">
    <property type="entry name" value="Mo/tungstate-bd_C_term_dom"/>
</dbReference>
<evidence type="ECO:0000256" key="7">
    <source>
        <dbReference type="ARBA" id="ARBA00023136"/>
    </source>
</evidence>
<dbReference type="InterPro" id="IPR017879">
    <property type="entry name" value="PotA_ATP-bd"/>
</dbReference>
<accession>A0A6G4QYT5</accession>
<keyword evidence="4 8" id="KW-0547">Nucleotide-binding</keyword>
<comment type="caution">
    <text evidence="10">The sequence shown here is derived from an EMBL/GenBank/DDBJ whole genome shotgun (WGS) entry which is preliminary data.</text>
</comment>
<keyword evidence="2 8" id="KW-1003">Cell membrane</keyword>